<dbReference type="GO" id="GO:0005886">
    <property type="term" value="C:plasma membrane"/>
    <property type="evidence" value="ECO:0007669"/>
    <property type="project" value="TreeGrafter"/>
</dbReference>
<dbReference type="InterPro" id="IPR037191">
    <property type="entry name" value="VPS9_dom_sf"/>
</dbReference>
<dbReference type="GO" id="GO:0000149">
    <property type="term" value="F:SNARE binding"/>
    <property type="evidence" value="ECO:0007669"/>
    <property type="project" value="TreeGrafter"/>
</dbReference>
<dbReference type="InterPro" id="IPR051248">
    <property type="entry name" value="UPF0507/Ank_repeat_27"/>
</dbReference>
<dbReference type="AlphaFoldDB" id="H2YI56"/>
<dbReference type="GO" id="GO:0005769">
    <property type="term" value="C:early endosome"/>
    <property type="evidence" value="ECO:0007669"/>
    <property type="project" value="TreeGrafter"/>
</dbReference>
<dbReference type="Ensembl" id="ENSCSAVT00000005076.1">
    <property type="protein sequence ID" value="ENSCSAVP00000005005.1"/>
    <property type="gene ID" value="ENSCSAVG00000002984.1"/>
</dbReference>
<reference evidence="2" key="1">
    <citation type="submission" date="2003-08" db="EMBL/GenBank/DDBJ databases">
        <authorList>
            <person name="Birren B."/>
            <person name="Nusbaum C."/>
            <person name="Abebe A."/>
            <person name="Abouelleil A."/>
            <person name="Adekoya E."/>
            <person name="Ait-zahra M."/>
            <person name="Allen N."/>
            <person name="Allen T."/>
            <person name="An P."/>
            <person name="Anderson M."/>
            <person name="Anderson S."/>
            <person name="Arachchi H."/>
            <person name="Armbruster J."/>
            <person name="Bachantsang P."/>
            <person name="Baldwin J."/>
            <person name="Barry A."/>
            <person name="Bayul T."/>
            <person name="Blitshsteyn B."/>
            <person name="Bloom T."/>
            <person name="Blye J."/>
            <person name="Boguslavskiy L."/>
            <person name="Borowsky M."/>
            <person name="Boukhgalter B."/>
            <person name="Brunache A."/>
            <person name="Butler J."/>
            <person name="Calixte N."/>
            <person name="Calvo S."/>
            <person name="Camarata J."/>
            <person name="Campo K."/>
            <person name="Chang J."/>
            <person name="Cheshatsang Y."/>
            <person name="Citroen M."/>
            <person name="Collymore A."/>
            <person name="Considine T."/>
            <person name="Cook A."/>
            <person name="Cooke P."/>
            <person name="Corum B."/>
            <person name="Cuomo C."/>
            <person name="David R."/>
            <person name="Dawoe T."/>
            <person name="Degray S."/>
            <person name="Dodge S."/>
            <person name="Dooley K."/>
            <person name="Dorje P."/>
            <person name="Dorjee K."/>
            <person name="Dorris L."/>
            <person name="Duffey N."/>
            <person name="Dupes A."/>
            <person name="Elkins T."/>
            <person name="Engels R."/>
            <person name="Erickson J."/>
            <person name="Farina A."/>
            <person name="Faro S."/>
            <person name="Ferreira P."/>
            <person name="Fischer H."/>
            <person name="Fitzgerald M."/>
            <person name="Foley K."/>
            <person name="Gage D."/>
            <person name="Galagan J."/>
            <person name="Gearin G."/>
            <person name="Gnerre S."/>
            <person name="Gnirke A."/>
            <person name="Goyette A."/>
            <person name="Graham J."/>
            <person name="Grandbois E."/>
            <person name="Gyaltsen K."/>
            <person name="Hafez N."/>
            <person name="Hagopian D."/>
            <person name="Hagos B."/>
            <person name="Hall J."/>
            <person name="Hatcher B."/>
            <person name="Heller A."/>
            <person name="Higgins H."/>
            <person name="Honan T."/>
            <person name="Horn A."/>
            <person name="Houde N."/>
            <person name="Hughes L."/>
            <person name="Hulme W."/>
            <person name="Husby E."/>
            <person name="Iliev I."/>
            <person name="Jaffe D."/>
            <person name="Jones C."/>
            <person name="Kamal M."/>
            <person name="Kamat A."/>
            <person name="Kamvysselis M."/>
            <person name="Karlsson E."/>
            <person name="Kells C."/>
            <person name="Kieu A."/>
            <person name="Kisner P."/>
            <person name="Kodira C."/>
            <person name="Kulbokas E."/>
            <person name="Labutti K."/>
            <person name="Lama D."/>
            <person name="Landers T."/>
            <person name="Leger J."/>
            <person name="Levine S."/>
            <person name="Lewis D."/>
            <person name="Lewis T."/>
            <person name="Lindblad-toh K."/>
            <person name="Liu X."/>
            <person name="Lokyitsang T."/>
            <person name="Lokyitsang Y."/>
            <person name="Lucien O."/>
            <person name="Lui A."/>
            <person name="Ma L.J."/>
            <person name="Mabbitt R."/>
            <person name="Macdonald J."/>
            <person name="Maclean C."/>
            <person name="Major J."/>
            <person name="Manning J."/>
            <person name="Marabella R."/>
            <person name="Maru K."/>
            <person name="Matthews C."/>
            <person name="Mauceli E."/>
            <person name="Mccarthy M."/>
            <person name="Mcdonough S."/>
            <person name="Mcghee T."/>
            <person name="Meldrim J."/>
            <person name="Meneus L."/>
            <person name="Mesirov J."/>
            <person name="Mihalev A."/>
            <person name="Mihova T."/>
            <person name="Mikkelsen T."/>
            <person name="Mlenga V."/>
            <person name="Moru K."/>
            <person name="Mozes J."/>
            <person name="Mulrain L."/>
            <person name="Munson G."/>
            <person name="Naylor J."/>
            <person name="Newes C."/>
            <person name="Nguyen C."/>
            <person name="Nguyen N."/>
            <person name="Nguyen T."/>
            <person name="Nicol R."/>
            <person name="Nielsen C."/>
            <person name="Nizzari M."/>
            <person name="Norbu C."/>
            <person name="Norbu N."/>
            <person name="O'donnell P."/>
            <person name="Okoawo O."/>
            <person name="O'leary S."/>
            <person name="Omotosho B."/>
            <person name="O'neill K."/>
            <person name="Osman S."/>
            <person name="Parker S."/>
            <person name="Perrin D."/>
            <person name="Phunkhang P."/>
            <person name="Piqani B."/>
            <person name="Purcell S."/>
            <person name="Rachupka T."/>
            <person name="Ramasamy U."/>
            <person name="Rameau R."/>
            <person name="Ray V."/>
            <person name="Raymond C."/>
            <person name="Retta R."/>
            <person name="Richardson S."/>
            <person name="Rise C."/>
            <person name="Rodriguez J."/>
            <person name="Rogers J."/>
            <person name="Rogov P."/>
            <person name="Rutman M."/>
            <person name="Schupbach R."/>
            <person name="Seaman C."/>
            <person name="Settipalli S."/>
            <person name="Sharpe T."/>
            <person name="Sheridan J."/>
            <person name="Sherpa N."/>
            <person name="Shi J."/>
            <person name="Smirnov S."/>
            <person name="Smith C."/>
            <person name="Sougnez C."/>
            <person name="Spencer B."/>
            <person name="Stalker J."/>
            <person name="Stange-thomann N."/>
            <person name="Stavropoulos S."/>
            <person name="Stetson K."/>
            <person name="Stone C."/>
            <person name="Stone S."/>
            <person name="Stubbs M."/>
            <person name="Talamas J."/>
            <person name="Tchuinga P."/>
            <person name="Tenzing P."/>
            <person name="Tesfaye S."/>
            <person name="Theodore J."/>
            <person name="Thoulutsang Y."/>
            <person name="Topham K."/>
            <person name="Towey S."/>
            <person name="Tsamla T."/>
            <person name="Tsomo N."/>
            <person name="Vallee D."/>
            <person name="Vassiliev H."/>
            <person name="Venkataraman V."/>
            <person name="Vinson J."/>
            <person name="Vo A."/>
            <person name="Wade C."/>
            <person name="Wang S."/>
            <person name="Wangchuk T."/>
            <person name="Wangdi T."/>
            <person name="Whittaker C."/>
            <person name="Wilkinson J."/>
            <person name="Wu Y."/>
            <person name="Wyman D."/>
            <person name="Yadav S."/>
            <person name="Yang S."/>
            <person name="Yang X."/>
            <person name="Yeager S."/>
            <person name="Yee E."/>
            <person name="Young G."/>
            <person name="Zainoun J."/>
            <person name="Zembeck L."/>
            <person name="Zimmer A."/>
            <person name="Zody M."/>
            <person name="Lander E."/>
        </authorList>
    </citation>
    <scope>NUCLEOTIDE SEQUENCE [LARGE SCALE GENOMIC DNA]</scope>
</reference>
<dbReference type="GO" id="GO:0005770">
    <property type="term" value="C:late endosome"/>
    <property type="evidence" value="ECO:0007669"/>
    <property type="project" value="TreeGrafter"/>
</dbReference>
<name>H2YI56_CIOSA</name>
<dbReference type="GeneTree" id="ENSGT00940000157021"/>
<sequence>MLFQNAIRNSKLRKFIEVPAQKVAVHSSLESYALHGIYTVNMRELNDIMSRQDQYLNKITRNLASIKFSDLEINEEFCSTIPRARRELSLLNRYRTP</sequence>
<accession>H2YI56</accession>
<reference evidence="1" key="2">
    <citation type="submission" date="2025-08" db="UniProtKB">
        <authorList>
            <consortium name="Ensembl"/>
        </authorList>
    </citation>
    <scope>IDENTIFICATION</scope>
</reference>
<evidence type="ECO:0000313" key="1">
    <source>
        <dbReference type="Ensembl" id="ENSCSAVP00000005005.1"/>
    </source>
</evidence>
<dbReference type="GO" id="GO:0043005">
    <property type="term" value="C:neuron projection"/>
    <property type="evidence" value="ECO:0007669"/>
    <property type="project" value="TreeGrafter"/>
</dbReference>
<dbReference type="PANTHER" id="PTHR24170:SF2">
    <property type="entry name" value="ANKYRIN REPEAT DOMAIN-CONTAINING PROTEIN 27"/>
    <property type="match status" value="1"/>
</dbReference>
<dbReference type="Proteomes" id="UP000007875">
    <property type="component" value="Unassembled WGS sequence"/>
</dbReference>
<dbReference type="GO" id="GO:0030133">
    <property type="term" value="C:transport vesicle"/>
    <property type="evidence" value="ECO:0007669"/>
    <property type="project" value="TreeGrafter"/>
</dbReference>
<evidence type="ECO:0000313" key="2">
    <source>
        <dbReference type="Proteomes" id="UP000007875"/>
    </source>
</evidence>
<dbReference type="GO" id="GO:0045022">
    <property type="term" value="P:early endosome to late endosome transport"/>
    <property type="evidence" value="ECO:0007669"/>
    <property type="project" value="TreeGrafter"/>
</dbReference>
<dbReference type="GO" id="GO:0005085">
    <property type="term" value="F:guanyl-nucleotide exchange factor activity"/>
    <property type="evidence" value="ECO:0007669"/>
    <property type="project" value="TreeGrafter"/>
</dbReference>
<dbReference type="GO" id="GO:0048812">
    <property type="term" value="P:neuron projection morphogenesis"/>
    <property type="evidence" value="ECO:0007669"/>
    <property type="project" value="TreeGrafter"/>
</dbReference>
<dbReference type="PANTHER" id="PTHR24170">
    <property type="entry name" value="ANKYRIN REPEAT DOMAIN-CONTAINING PROTEIN 27"/>
    <property type="match status" value="1"/>
</dbReference>
<organism evidence="1 2">
    <name type="scientific">Ciona savignyi</name>
    <name type="common">Pacific transparent sea squirt</name>
    <dbReference type="NCBI Taxonomy" id="51511"/>
    <lineage>
        <taxon>Eukaryota</taxon>
        <taxon>Metazoa</taxon>
        <taxon>Chordata</taxon>
        <taxon>Tunicata</taxon>
        <taxon>Ascidiacea</taxon>
        <taxon>Phlebobranchia</taxon>
        <taxon>Cionidae</taxon>
        <taxon>Ciona</taxon>
    </lineage>
</organism>
<dbReference type="GO" id="GO:0097422">
    <property type="term" value="C:tubular endosome"/>
    <property type="evidence" value="ECO:0007669"/>
    <property type="project" value="TreeGrafter"/>
</dbReference>
<reference evidence="1" key="3">
    <citation type="submission" date="2025-09" db="UniProtKB">
        <authorList>
            <consortium name="Ensembl"/>
        </authorList>
    </citation>
    <scope>IDENTIFICATION</scope>
</reference>
<keyword evidence="2" id="KW-1185">Reference proteome</keyword>
<protein>
    <submittedName>
        <fullName evidence="1">Uncharacterized protein</fullName>
    </submittedName>
</protein>
<dbReference type="HOGENOM" id="CLU_2351914_0_0_1"/>
<dbReference type="SUPFAM" id="SSF109993">
    <property type="entry name" value="VPS9 domain"/>
    <property type="match status" value="1"/>
</dbReference>
<proteinExistence type="predicted"/>